<keyword evidence="1" id="KW-0472">Membrane</keyword>
<gene>
    <name evidence="2" type="ORF">Ctaglu_12960</name>
</gene>
<keyword evidence="1" id="KW-1133">Transmembrane helix</keyword>
<proteinExistence type="predicted"/>
<name>A0A401UJD3_9CLOT</name>
<evidence type="ECO:0000313" key="2">
    <source>
        <dbReference type="EMBL" id="GCD09673.1"/>
    </source>
</evidence>
<sequence>MWRLTFGSFNQELHVYKLILIKAGENLNYIAVIFSTILLSSTIIAVALAIYSVKSTILPGAKYFTLIAPYGMDYSAILLSLLPFFIC</sequence>
<organism evidence="2 3">
    <name type="scientific">Clostridium tagluense</name>
    <dbReference type="NCBI Taxonomy" id="360422"/>
    <lineage>
        <taxon>Bacteria</taxon>
        <taxon>Bacillati</taxon>
        <taxon>Bacillota</taxon>
        <taxon>Clostridia</taxon>
        <taxon>Eubacteriales</taxon>
        <taxon>Clostridiaceae</taxon>
        <taxon>Clostridium</taxon>
    </lineage>
</organism>
<keyword evidence="1" id="KW-0812">Transmembrane</keyword>
<keyword evidence="3" id="KW-1185">Reference proteome</keyword>
<dbReference type="Proteomes" id="UP000287872">
    <property type="component" value="Unassembled WGS sequence"/>
</dbReference>
<evidence type="ECO:0000256" key="1">
    <source>
        <dbReference type="SAM" id="Phobius"/>
    </source>
</evidence>
<comment type="caution">
    <text evidence="2">The sequence shown here is derived from an EMBL/GenBank/DDBJ whole genome shotgun (WGS) entry which is preliminary data.</text>
</comment>
<accession>A0A401UJD3</accession>
<feature type="transmembrane region" description="Helical" evidence="1">
    <location>
        <begin position="63"/>
        <end position="86"/>
    </location>
</feature>
<protein>
    <submittedName>
        <fullName evidence="2">Uncharacterized protein</fullName>
    </submittedName>
</protein>
<feature type="transmembrane region" description="Helical" evidence="1">
    <location>
        <begin position="29"/>
        <end position="51"/>
    </location>
</feature>
<evidence type="ECO:0000313" key="3">
    <source>
        <dbReference type="Proteomes" id="UP000287872"/>
    </source>
</evidence>
<dbReference type="EMBL" id="BHYK01000005">
    <property type="protein sequence ID" value="GCD09673.1"/>
    <property type="molecule type" value="Genomic_DNA"/>
</dbReference>
<dbReference type="AlphaFoldDB" id="A0A401UJD3"/>
<reference evidence="2 3" key="1">
    <citation type="submission" date="2018-11" db="EMBL/GenBank/DDBJ databases">
        <title>Genome sequencing and assembly of Clostridium tagluense strain A121.</title>
        <authorList>
            <person name="Murakami T."/>
            <person name="Segawa T."/>
            <person name="Shcherbakova V.A."/>
            <person name="Mori H."/>
            <person name="Yoshimura Y."/>
        </authorList>
    </citation>
    <scope>NUCLEOTIDE SEQUENCE [LARGE SCALE GENOMIC DNA]</scope>
    <source>
        <strain evidence="2 3">A121</strain>
    </source>
</reference>